<dbReference type="PANTHER" id="PTHR42781:SF4">
    <property type="entry name" value="SPERMIDINE_PUTRESCINE IMPORT ATP-BINDING PROTEIN POTA"/>
    <property type="match status" value="1"/>
</dbReference>
<evidence type="ECO:0000256" key="1">
    <source>
        <dbReference type="ARBA" id="ARBA00022448"/>
    </source>
</evidence>
<dbReference type="SMART" id="SM00382">
    <property type="entry name" value="AAA"/>
    <property type="match status" value="1"/>
</dbReference>
<dbReference type="GO" id="GO:0005524">
    <property type="term" value="F:ATP binding"/>
    <property type="evidence" value="ECO:0007669"/>
    <property type="project" value="UniProtKB-KW"/>
</dbReference>
<dbReference type="GO" id="GO:0015418">
    <property type="term" value="F:ABC-type quaternary ammonium compound transporting activity"/>
    <property type="evidence" value="ECO:0007669"/>
    <property type="project" value="UniProtKB-EC"/>
</dbReference>
<dbReference type="FunFam" id="3.40.50.300:FF:000425">
    <property type="entry name" value="Probable ABC transporter, ATP-binding subunit"/>
    <property type="match status" value="1"/>
</dbReference>
<proteinExistence type="predicted"/>
<comment type="caution">
    <text evidence="6">The sequence shown here is derived from an EMBL/GenBank/DDBJ whole genome shotgun (WGS) entry which is preliminary data.</text>
</comment>
<dbReference type="GO" id="GO:0016887">
    <property type="term" value="F:ATP hydrolysis activity"/>
    <property type="evidence" value="ECO:0007669"/>
    <property type="project" value="InterPro"/>
</dbReference>
<dbReference type="SUPFAM" id="SSF52540">
    <property type="entry name" value="P-loop containing nucleoside triphosphate hydrolases"/>
    <property type="match status" value="1"/>
</dbReference>
<organism evidence="6 7">
    <name type="scientific">Lawsonibacter faecis</name>
    <dbReference type="NCBI Taxonomy" id="2763052"/>
    <lineage>
        <taxon>Bacteria</taxon>
        <taxon>Bacillati</taxon>
        <taxon>Bacillota</taxon>
        <taxon>Clostridia</taxon>
        <taxon>Eubacteriales</taxon>
        <taxon>Oscillospiraceae</taxon>
        <taxon>Lawsonibacter</taxon>
    </lineage>
</organism>
<evidence type="ECO:0000256" key="2">
    <source>
        <dbReference type="ARBA" id="ARBA00022741"/>
    </source>
</evidence>
<sequence>MEELAIRFDHVSKRYGETPVLDDLCLDVRKGTFLTIIGRSGCGKTTALKLVNGLLTPDGGAVYVDGADVAASDPIALRRRVGYAIQGVGLFPHMTVAKNIAYVPSLSRRWDRETGARRVGELLETVGLEPEMAGRYPGELSGGQRQRVGIARALAGEPDILLMDEPFGAVDGITRRDLQDQLQALWRRLGLTVVFVTHDIREALRLGSLVLVMEAGRIAQLAPPEELCAHPAGGFVRRLLSDR</sequence>
<gene>
    <name evidence="6" type="ORF">H8S62_03725</name>
</gene>
<dbReference type="PROSITE" id="PS00211">
    <property type="entry name" value="ABC_TRANSPORTER_1"/>
    <property type="match status" value="1"/>
</dbReference>
<dbReference type="Proteomes" id="UP000607645">
    <property type="component" value="Unassembled WGS sequence"/>
</dbReference>
<evidence type="ECO:0000256" key="3">
    <source>
        <dbReference type="ARBA" id="ARBA00022840"/>
    </source>
</evidence>
<evidence type="ECO:0000313" key="7">
    <source>
        <dbReference type="Proteomes" id="UP000607645"/>
    </source>
</evidence>
<dbReference type="RefSeq" id="WP_186918511.1">
    <property type="nucleotide sequence ID" value="NZ_JACOPQ010000002.1"/>
</dbReference>
<evidence type="ECO:0000259" key="5">
    <source>
        <dbReference type="PROSITE" id="PS50893"/>
    </source>
</evidence>
<dbReference type="InterPro" id="IPR003439">
    <property type="entry name" value="ABC_transporter-like_ATP-bd"/>
</dbReference>
<keyword evidence="1" id="KW-0813">Transport</keyword>
<protein>
    <recommendedName>
        <fullName evidence="4">ABC-type quaternary amine transporter</fullName>
        <ecNumber evidence="4">7.6.2.9</ecNumber>
    </recommendedName>
</protein>
<dbReference type="EC" id="7.6.2.9" evidence="4"/>
<keyword evidence="2" id="KW-0547">Nucleotide-binding</keyword>
<dbReference type="InterPro" id="IPR017871">
    <property type="entry name" value="ABC_transporter-like_CS"/>
</dbReference>
<dbReference type="AlphaFoldDB" id="A0A8J6JHB5"/>
<reference evidence="6" key="1">
    <citation type="submission" date="2020-08" db="EMBL/GenBank/DDBJ databases">
        <title>Genome public.</title>
        <authorList>
            <person name="Liu C."/>
            <person name="Sun Q."/>
        </authorList>
    </citation>
    <scope>NUCLEOTIDE SEQUENCE</scope>
    <source>
        <strain evidence="6">NSJ-52</strain>
    </source>
</reference>
<dbReference type="InterPro" id="IPR050093">
    <property type="entry name" value="ABC_SmlMolc_Importer"/>
</dbReference>
<dbReference type="Pfam" id="PF00005">
    <property type="entry name" value="ABC_tran"/>
    <property type="match status" value="1"/>
</dbReference>
<evidence type="ECO:0000256" key="4">
    <source>
        <dbReference type="ARBA" id="ARBA00066388"/>
    </source>
</evidence>
<dbReference type="Gene3D" id="3.40.50.300">
    <property type="entry name" value="P-loop containing nucleotide triphosphate hydrolases"/>
    <property type="match status" value="1"/>
</dbReference>
<dbReference type="EMBL" id="JACOPQ010000002">
    <property type="protein sequence ID" value="MBC5736118.1"/>
    <property type="molecule type" value="Genomic_DNA"/>
</dbReference>
<evidence type="ECO:0000313" key="6">
    <source>
        <dbReference type="EMBL" id="MBC5736118.1"/>
    </source>
</evidence>
<keyword evidence="7" id="KW-1185">Reference proteome</keyword>
<dbReference type="PANTHER" id="PTHR42781">
    <property type="entry name" value="SPERMIDINE/PUTRESCINE IMPORT ATP-BINDING PROTEIN POTA"/>
    <property type="match status" value="1"/>
</dbReference>
<dbReference type="PROSITE" id="PS50893">
    <property type="entry name" value="ABC_TRANSPORTER_2"/>
    <property type="match status" value="1"/>
</dbReference>
<dbReference type="InterPro" id="IPR027417">
    <property type="entry name" value="P-loop_NTPase"/>
</dbReference>
<feature type="domain" description="ABC transporter" evidence="5">
    <location>
        <begin position="6"/>
        <end position="240"/>
    </location>
</feature>
<accession>A0A8J6JHB5</accession>
<name>A0A8J6JHB5_9FIRM</name>
<dbReference type="InterPro" id="IPR003593">
    <property type="entry name" value="AAA+_ATPase"/>
</dbReference>
<keyword evidence="3 6" id="KW-0067">ATP-binding</keyword>